<accession>A0A2A2ENY8</accession>
<dbReference type="EMBL" id="NSKB01000016">
    <property type="protein sequence ID" value="PAU74072.1"/>
    <property type="molecule type" value="Genomic_DNA"/>
</dbReference>
<dbReference type="RefSeq" id="WP_095623479.1">
    <property type="nucleotide sequence ID" value="NZ_NSKB01000016.1"/>
</dbReference>
<protein>
    <submittedName>
        <fullName evidence="1">Uncharacterized protein</fullName>
    </submittedName>
</protein>
<keyword evidence="2" id="KW-1185">Reference proteome</keyword>
<organism evidence="1 2">
    <name type="scientific">Halomonas salipaludis</name>
    <dbReference type="NCBI Taxonomy" id="2032625"/>
    <lineage>
        <taxon>Bacteria</taxon>
        <taxon>Pseudomonadati</taxon>
        <taxon>Pseudomonadota</taxon>
        <taxon>Gammaproteobacteria</taxon>
        <taxon>Oceanospirillales</taxon>
        <taxon>Halomonadaceae</taxon>
        <taxon>Halomonas</taxon>
    </lineage>
</organism>
<proteinExistence type="predicted"/>
<evidence type="ECO:0000313" key="2">
    <source>
        <dbReference type="Proteomes" id="UP000217771"/>
    </source>
</evidence>
<reference evidence="1 2" key="1">
    <citation type="submission" date="2017-08" db="EMBL/GenBank/DDBJ databases">
        <title>Halomonas alkalisoli sp. nov., isolated from saline alkaline soil.</title>
        <authorList>
            <person name="Wang D."/>
            <person name="Zhang G."/>
        </authorList>
    </citation>
    <scope>NUCLEOTIDE SEQUENCE [LARGE SCALE GENOMIC DNA]</scope>
    <source>
        <strain evidence="1 2">WRN001</strain>
    </source>
</reference>
<gene>
    <name evidence="1" type="ORF">CK498_24535</name>
</gene>
<sequence length="104" mass="12006">MADTTRRTHEGLYVITRCWRRYESQHAGWYRVFGAGGFWNTYLEDARFSPGDDRPPYVGQLLTGVRLWPRQEGRMAAKRVADITAFTIMEPVQPGLSHDELYPG</sequence>
<name>A0A2A2ENY8_9GAMM</name>
<dbReference type="Proteomes" id="UP000217771">
    <property type="component" value="Unassembled WGS sequence"/>
</dbReference>
<evidence type="ECO:0000313" key="1">
    <source>
        <dbReference type="EMBL" id="PAU74072.1"/>
    </source>
</evidence>
<comment type="caution">
    <text evidence="1">The sequence shown here is derived from an EMBL/GenBank/DDBJ whole genome shotgun (WGS) entry which is preliminary data.</text>
</comment>
<dbReference type="AlphaFoldDB" id="A0A2A2ENY8"/>